<dbReference type="AlphaFoldDB" id="A0A8K1C204"/>
<dbReference type="Proteomes" id="UP000794436">
    <property type="component" value="Unassembled WGS sequence"/>
</dbReference>
<dbReference type="OrthoDB" id="101823at2759"/>
<organism evidence="2 3">
    <name type="scientific">Pythium oligandrum</name>
    <name type="common">Mycoparasitic fungus</name>
    <dbReference type="NCBI Taxonomy" id="41045"/>
    <lineage>
        <taxon>Eukaryota</taxon>
        <taxon>Sar</taxon>
        <taxon>Stramenopiles</taxon>
        <taxon>Oomycota</taxon>
        <taxon>Peronosporomycetes</taxon>
        <taxon>Pythiales</taxon>
        <taxon>Pythiaceae</taxon>
        <taxon>Pythium</taxon>
    </lineage>
</organism>
<dbReference type="PROSITE" id="PS51379">
    <property type="entry name" value="4FE4S_FER_2"/>
    <property type="match status" value="1"/>
</dbReference>
<dbReference type="EMBL" id="SPLM01000151">
    <property type="protein sequence ID" value="TMW54985.1"/>
    <property type="molecule type" value="Genomic_DNA"/>
</dbReference>
<evidence type="ECO:0000313" key="3">
    <source>
        <dbReference type="Proteomes" id="UP000794436"/>
    </source>
</evidence>
<evidence type="ECO:0000313" key="2">
    <source>
        <dbReference type="EMBL" id="TMW54985.1"/>
    </source>
</evidence>
<keyword evidence="3" id="KW-1185">Reference proteome</keyword>
<dbReference type="InterPro" id="IPR017896">
    <property type="entry name" value="4Fe4S_Fe-S-bd"/>
</dbReference>
<feature type="domain" description="4Fe-4S ferredoxin-type" evidence="1">
    <location>
        <begin position="8"/>
        <end position="41"/>
    </location>
</feature>
<evidence type="ECO:0000259" key="1">
    <source>
        <dbReference type="PROSITE" id="PS51379"/>
    </source>
</evidence>
<comment type="caution">
    <text evidence="2">The sequence shown here is derived from an EMBL/GenBank/DDBJ whole genome shotgun (WGS) entry which is preliminary data.</text>
</comment>
<gene>
    <name evidence="2" type="ORF">Poli38472_014756</name>
</gene>
<proteinExistence type="predicted"/>
<name>A0A8K1C204_PYTOL</name>
<sequence length="230" mass="25592">MADVWLALAPQLDDADNACVDLLCGDCENVAPSDMLRILLDVGIPVSSTSTRGEIPAVMQWLGRCNDTDVEKLRSRLEIPEGKSFYDAWNDLRAEQGTAVAEPGTPSTQMLTQIIKHSEFWFHPSVSWEKEKKWIQESSFGINQVQDYAWHCVLSGNTSDPSCTALKDYGKQLASPMDFSKITNTLPFLYQRDEYSNKYATIPEGASVLLMSGKLDFEFLPAGPMISLSI</sequence>
<accession>A0A8K1C204</accession>
<protein>
    <recommendedName>
        <fullName evidence="1">4Fe-4S ferredoxin-type domain-containing protein</fullName>
    </recommendedName>
</protein>
<reference evidence="2" key="1">
    <citation type="submission" date="2019-03" db="EMBL/GenBank/DDBJ databases">
        <title>Long read genome sequence of the mycoparasitic Pythium oligandrum ATCC 38472 isolated from sugarbeet rhizosphere.</title>
        <authorList>
            <person name="Gaulin E."/>
        </authorList>
    </citation>
    <scope>NUCLEOTIDE SEQUENCE</scope>
    <source>
        <strain evidence="2">ATCC 38472_TT</strain>
    </source>
</reference>